<feature type="domain" description="Terminase large subunit-like endonuclease" evidence="1">
    <location>
        <begin position="354"/>
        <end position="461"/>
    </location>
</feature>
<protein>
    <submittedName>
        <fullName evidence="2">Putative terminase</fullName>
    </submittedName>
</protein>
<gene>
    <name evidence="2" type="ORF">TM448B01595_0003</name>
</gene>
<dbReference type="GO" id="GO:0004519">
    <property type="term" value="F:endonuclease activity"/>
    <property type="evidence" value="ECO:0007669"/>
    <property type="project" value="InterPro"/>
</dbReference>
<dbReference type="PANTHER" id="PTHR41287">
    <property type="match status" value="1"/>
</dbReference>
<evidence type="ECO:0000313" key="2">
    <source>
        <dbReference type="EMBL" id="QJH99460.1"/>
    </source>
</evidence>
<dbReference type="PANTHER" id="PTHR41287:SF1">
    <property type="entry name" value="PROTEIN YMFN"/>
    <property type="match status" value="1"/>
</dbReference>
<dbReference type="InterPro" id="IPR005021">
    <property type="entry name" value="Terminase_largesu-like"/>
</dbReference>
<reference evidence="2" key="1">
    <citation type="submission" date="2020-03" db="EMBL/GenBank/DDBJ databases">
        <title>The deep terrestrial virosphere.</title>
        <authorList>
            <person name="Holmfeldt K."/>
            <person name="Nilsson E."/>
            <person name="Simone D."/>
            <person name="Lopez-Fernandez M."/>
            <person name="Wu X."/>
            <person name="de Brujin I."/>
            <person name="Lundin D."/>
            <person name="Andersson A."/>
            <person name="Bertilsson S."/>
            <person name="Dopson M."/>
        </authorList>
    </citation>
    <scope>NUCLEOTIDE SEQUENCE</scope>
    <source>
        <strain evidence="2">TM448B01595</strain>
    </source>
</reference>
<feature type="domain" description="Terminase large subunit-like endonuclease" evidence="1">
    <location>
        <begin position="259"/>
        <end position="332"/>
    </location>
</feature>
<dbReference type="EMBL" id="MT144790">
    <property type="protein sequence ID" value="QJH99460.1"/>
    <property type="molecule type" value="Genomic_DNA"/>
</dbReference>
<dbReference type="Pfam" id="PF20441">
    <property type="entry name" value="TerL_nuclease"/>
    <property type="match status" value="2"/>
</dbReference>
<evidence type="ECO:0000259" key="1">
    <source>
        <dbReference type="Pfam" id="PF20441"/>
    </source>
</evidence>
<accession>A0A6M3XNA8</accession>
<sequence length="483" mass="55560">MCNRVELSYLSTDIPPFTQWAEANIILPTGDYIQFEDHQRLIFDNCLTFNENGKLPYSIIVYSCVKKSGKTAINAMLMAWWAYNIEPPNEVITVANKRDQAIARGFKALKEFIYRNPRLQAEIDRDTEKEIRLKNGTTILAIPNDFAGEAGSNHGLTTWDELWGFKTERDQNLYDELTPVPTRKNSIRLITTYAGFEGESQLLEDLYHTVFNPNGTVKEDIGRPFSEDFPVYTKGELFMYWDHEARMPWQTPEYYKSQRQQLRVNNYLRLHQNLWVSSESGLFDMDKWDECVDPGHRPPLPDKTIQLWVGVDVSTKKDRSAVVSVYRDGDKVKLGPKRWWQPSPGDPMDLEETMEAYILELNSNYTILNIKFDPWQFHRSAITLKKKGLPMQEYGQSGPAMTEAGQNIYDLVQYGNIVLYECKDMRYEATCSIAKETSRGLRIMKEKSTQKIDQIVALAMAGLGVSKASGFFSDVSFDEVEEG</sequence>
<dbReference type="Gene3D" id="3.40.50.300">
    <property type="entry name" value="P-loop containing nucleotide triphosphate hydrolases"/>
    <property type="match status" value="1"/>
</dbReference>
<dbReference type="InterPro" id="IPR046462">
    <property type="entry name" value="TerL_nuclease"/>
</dbReference>
<organism evidence="2">
    <name type="scientific">viral metagenome</name>
    <dbReference type="NCBI Taxonomy" id="1070528"/>
    <lineage>
        <taxon>unclassified sequences</taxon>
        <taxon>metagenomes</taxon>
        <taxon>organismal metagenomes</taxon>
    </lineage>
</organism>
<dbReference type="AlphaFoldDB" id="A0A6M3XNA8"/>
<dbReference type="Gene3D" id="3.30.420.240">
    <property type="match status" value="1"/>
</dbReference>
<name>A0A6M3XNA8_9ZZZZ</name>
<dbReference type="InterPro" id="IPR027417">
    <property type="entry name" value="P-loop_NTPase"/>
</dbReference>
<proteinExistence type="predicted"/>